<keyword evidence="5" id="KW-0418">Kinase</keyword>
<dbReference type="SMART" id="SM00388">
    <property type="entry name" value="HisKA"/>
    <property type="match status" value="1"/>
</dbReference>
<dbReference type="InterPro" id="IPR003661">
    <property type="entry name" value="HisK_dim/P_dom"/>
</dbReference>
<dbReference type="Proteomes" id="UP000239872">
    <property type="component" value="Unassembled WGS sequence"/>
</dbReference>
<keyword evidence="4" id="KW-0808">Transferase</keyword>
<dbReference type="PANTHER" id="PTHR43304:SF1">
    <property type="entry name" value="PAC DOMAIN-CONTAINING PROTEIN"/>
    <property type="match status" value="1"/>
</dbReference>
<dbReference type="SUPFAM" id="SSF55785">
    <property type="entry name" value="PYP-like sensor domain (PAS domain)"/>
    <property type="match status" value="5"/>
</dbReference>
<feature type="domain" description="PAS" evidence="7">
    <location>
        <begin position="172"/>
        <end position="243"/>
    </location>
</feature>
<dbReference type="InterPro" id="IPR001610">
    <property type="entry name" value="PAC"/>
</dbReference>
<dbReference type="Pfam" id="PF13426">
    <property type="entry name" value="PAS_9"/>
    <property type="match status" value="1"/>
</dbReference>
<dbReference type="InterPro" id="IPR000700">
    <property type="entry name" value="PAS-assoc_C"/>
</dbReference>
<evidence type="ECO:0000256" key="5">
    <source>
        <dbReference type="ARBA" id="ARBA00022777"/>
    </source>
</evidence>
<keyword evidence="3" id="KW-0597">Phosphoprotein</keyword>
<feature type="domain" description="PAC" evidence="8">
    <location>
        <begin position="652"/>
        <end position="704"/>
    </location>
</feature>
<evidence type="ECO:0000259" key="6">
    <source>
        <dbReference type="PROSITE" id="PS50109"/>
    </source>
</evidence>
<evidence type="ECO:0000313" key="9">
    <source>
        <dbReference type="EMBL" id="PQJ12800.1"/>
    </source>
</evidence>
<dbReference type="SMART" id="SM00086">
    <property type="entry name" value="PAC"/>
    <property type="match status" value="4"/>
</dbReference>
<dbReference type="InterPro" id="IPR035965">
    <property type="entry name" value="PAS-like_dom_sf"/>
</dbReference>
<dbReference type="InterPro" id="IPR036890">
    <property type="entry name" value="HATPase_C_sf"/>
</dbReference>
<sequence>MGIINTDKMRFIAGGGEMGKLTREKDWSKTSLGLPEFWPQSLRTTLSIILNSKFPMFLFWGQDLICFYNDAYRPSLGKEGRHPAMLGMKGKDAWPDIWNVIKPLLDQVLDGGESTWSEDQLIPIYRNGTIEDVYFTFSYSPVNDESGLPAGVFVTCHETTEKVIVHSKLEESKNELEFAIEAAELGTWDYNPSTNTFTANERLKKWFGIAANEEIELAHVINAIHDGDRQRVTNAIQTALDYSSGGNYDVEYVILHPHSKKETIVHAKGRAWFNNDKIAWRFNGTMEDVTERVAARKQVETGEARFRSLINQSPVAMVVLNGPEHVIEIANSAMLKRWGKTGQNLESKRLIDVFPEIIGGPVPGLLDGVFNTGIVYRETEAVSYIQHNNPAITAYNDFEYSPLREADGRISGVIATVSDVTEKVNARKKIEESEKQFRLLANSMPQHIWTADSEGNLNYFNKSVYEYSGLLPEQLYVDGWLQIVHPDDRQKNIREWLYSVKTGNDFLLEHRFRKFDGEYRWQLSRATAHRDENGKIQMWVGSSTDIQDQKNFSEELEQQVEERTKELIFTYESLKRSEERYHLMVEEVQDYSIIYLNQKGIIENWNIGAEKIKGYKAEEIIGKSFSTFYTAEDKKNNLPLKLLTLAIKTGRAGQEGWRVRKNGELFWANVVITAVHNDKNEIIGFSKVTHDLTEKKEADDIAKKSAEILEKNNIELEKMNKELQSFAYISSHDLQEPLRKIQTFASRISETEAVNLSDKGLDYFKRMQDAAFRMQTLINDLLVYSRTATSERKFQYADLNEIVDEVKGDLREELEQKHVMIDSLGLAKVNIIPFQFRQLLHNLVSNSLKFARPEIAPCIVIRSEICKGDLLKCDRLSEDVEYCHISFSDNGIGFEPHFKDKIFELFQRLHGRQEYNGTGIGLAIVKKIVENHHGVVTATGELGKGATFDIYIPFSHAV</sequence>
<feature type="domain" description="PAC" evidence="8">
    <location>
        <begin position="378"/>
        <end position="432"/>
    </location>
</feature>
<dbReference type="NCBIfam" id="TIGR00229">
    <property type="entry name" value="sensory_box"/>
    <property type="match status" value="2"/>
</dbReference>
<feature type="domain" description="PAC" evidence="8">
    <location>
        <begin position="506"/>
        <end position="558"/>
    </location>
</feature>
<dbReference type="Gene3D" id="3.30.450.20">
    <property type="entry name" value="PAS domain"/>
    <property type="match status" value="5"/>
</dbReference>
<dbReference type="Gene3D" id="1.10.287.130">
    <property type="match status" value="1"/>
</dbReference>
<dbReference type="InterPro" id="IPR013655">
    <property type="entry name" value="PAS_fold_3"/>
</dbReference>
<reference evidence="9 10" key="1">
    <citation type="submission" date="2018-01" db="EMBL/GenBank/DDBJ databases">
        <title>A novel member of the phylum Bacteroidetes isolated from glacier ice.</title>
        <authorList>
            <person name="Liu Q."/>
            <person name="Xin Y.-H."/>
        </authorList>
    </citation>
    <scope>NUCLEOTIDE SEQUENCE [LARGE SCALE GENOMIC DNA]</scope>
    <source>
        <strain evidence="9 10">RB1R16</strain>
    </source>
</reference>
<dbReference type="CDD" id="cd00082">
    <property type="entry name" value="HisKA"/>
    <property type="match status" value="1"/>
</dbReference>
<dbReference type="FunFam" id="3.30.450.20:FF:000099">
    <property type="entry name" value="Sensory box sensor histidine kinase"/>
    <property type="match status" value="1"/>
</dbReference>
<evidence type="ECO:0000256" key="1">
    <source>
        <dbReference type="ARBA" id="ARBA00000085"/>
    </source>
</evidence>
<dbReference type="InterPro" id="IPR005467">
    <property type="entry name" value="His_kinase_dom"/>
</dbReference>
<dbReference type="PROSITE" id="PS50113">
    <property type="entry name" value="PAC"/>
    <property type="match status" value="3"/>
</dbReference>
<keyword evidence="10" id="KW-1185">Reference proteome</keyword>
<evidence type="ECO:0000256" key="3">
    <source>
        <dbReference type="ARBA" id="ARBA00022553"/>
    </source>
</evidence>
<dbReference type="GO" id="GO:0000155">
    <property type="term" value="F:phosphorelay sensor kinase activity"/>
    <property type="evidence" value="ECO:0007669"/>
    <property type="project" value="InterPro"/>
</dbReference>
<dbReference type="InterPro" id="IPR003594">
    <property type="entry name" value="HATPase_dom"/>
</dbReference>
<dbReference type="OrthoDB" id="607558at2"/>
<protein>
    <recommendedName>
        <fullName evidence="2">histidine kinase</fullName>
        <ecNumber evidence="2">2.7.13.3</ecNumber>
    </recommendedName>
</protein>
<dbReference type="PANTHER" id="PTHR43304">
    <property type="entry name" value="PHYTOCHROME-LIKE PROTEIN CPH1"/>
    <property type="match status" value="1"/>
</dbReference>
<organism evidence="9 10">
    <name type="scientific">Flavipsychrobacter stenotrophus</name>
    <dbReference type="NCBI Taxonomy" id="2077091"/>
    <lineage>
        <taxon>Bacteria</taxon>
        <taxon>Pseudomonadati</taxon>
        <taxon>Bacteroidota</taxon>
        <taxon>Chitinophagia</taxon>
        <taxon>Chitinophagales</taxon>
        <taxon>Chitinophagaceae</taxon>
        <taxon>Flavipsychrobacter</taxon>
    </lineage>
</organism>
<dbReference type="EC" id="2.7.13.3" evidence="2"/>
<dbReference type="PROSITE" id="PS50109">
    <property type="entry name" value="HIS_KIN"/>
    <property type="match status" value="1"/>
</dbReference>
<dbReference type="CDD" id="cd00130">
    <property type="entry name" value="PAS"/>
    <property type="match status" value="2"/>
</dbReference>
<accession>A0A2S7T0T5</accession>
<dbReference type="AlphaFoldDB" id="A0A2S7T0T5"/>
<comment type="catalytic activity">
    <reaction evidence="1">
        <text>ATP + protein L-histidine = ADP + protein N-phospho-L-histidine.</text>
        <dbReference type="EC" id="2.7.13.3"/>
    </reaction>
</comment>
<feature type="domain" description="PAS" evidence="7">
    <location>
        <begin position="577"/>
        <end position="650"/>
    </location>
</feature>
<evidence type="ECO:0000256" key="4">
    <source>
        <dbReference type="ARBA" id="ARBA00022679"/>
    </source>
</evidence>
<dbReference type="SUPFAM" id="SSF55874">
    <property type="entry name" value="ATPase domain of HSP90 chaperone/DNA topoisomerase II/histidine kinase"/>
    <property type="match status" value="1"/>
</dbReference>
<comment type="caution">
    <text evidence="9">The sequence shown here is derived from an EMBL/GenBank/DDBJ whole genome shotgun (WGS) entry which is preliminary data.</text>
</comment>
<proteinExistence type="predicted"/>
<dbReference type="Pfam" id="PF02518">
    <property type="entry name" value="HATPase_c"/>
    <property type="match status" value="1"/>
</dbReference>
<dbReference type="Gene3D" id="3.30.565.10">
    <property type="entry name" value="Histidine kinase-like ATPase, C-terminal domain"/>
    <property type="match status" value="1"/>
</dbReference>
<dbReference type="Pfam" id="PF00512">
    <property type="entry name" value="HisKA"/>
    <property type="match status" value="1"/>
</dbReference>
<name>A0A2S7T0T5_9BACT</name>
<dbReference type="InterPro" id="IPR052162">
    <property type="entry name" value="Sensor_kinase/Photoreceptor"/>
</dbReference>
<dbReference type="PROSITE" id="PS50112">
    <property type="entry name" value="PAS"/>
    <property type="match status" value="3"/>
</dbReference>
<dbReference type="RefSeq" id="WP_105037684.1">
    <property type="nucleotide sequence ID" value="NZ_PPSL01000001.1"/>
</dbReference>
<evidence type="ECO:0000256" key="2">
    <source>
        <dbReference type="ARBA" id="ARBA00012438"/>
    </source>
</evidence>
<dbReference type="EMBL" id="PPSL01000001">
    <property type="protein sequence ID" value="PQJ12800.1"/>
    <property type="molecule type" value="Genomic_DNA"/>
</dbReference>
<dbReference type="PRINTS" id="PR00344">
    <property type="entry name" value="BCTRLSENSOR"/>
</dbReference>
<dbReference type="SMART" id="SM00091">
    <property type="entry name" value="PAS"/>
    <property type="match status" value="4"/>
</dbReference>
<gene>
    <name evidence="9" type="ORF">CJD36_003370</name>
</gene>
<feature type="domain" description="Histidine kinase" evidence="6">
    <location>
        <begin position="729"/>
        <end position="956"/>
    </location>
</feature>
<feature type="domain" description="PAS" evidence="7">
    <location>
        <begin position="433"/>
        <end position="490"/>
    </location>
</feature>
<evidence type="ECO:0000259" key="8">
    <source>
        <dbReference type="PROSITE" id="PS50113"/>
    </source>
</evidence>
<dbReference type="Pfam" id="PF08448">
    <property type="entry name" value="PAS_4"/>
    <property type="match status" value="2"/>
</dbReference>
<dbReference type="InterPro" id="IPR013656">
    <property type="entry name" value="PAS_4"/>
</dbReference>
<dbReference type="Pfam" id="PF08447">
    <property type="entry name" value="PAS_3"/>
    <property type="match status" value="2"/>
</dbReference>
<dbReference type="InterPro" id="IPR000014">
    <property type="entry name" value="PAS"/>
</dbReference>
<evidence type="ECO:0000313" key="10">
    <source>
        <dbReference type="Proteomes" id="UP000239872"/>
    </source>
</evidence>
<dbReference type="SMART" id="SM00387">
    <property type="entry name" value="HATPase_c"/>
    <property type="match status" value="1"/>
</dbReference>
<evidence type="ECO:0000259" key="7">
    <source>
        <dbReference type="PROSITE" id="PS50112"/>
    </source>
</evidence>
<dbReference type="InterPro" id="IPR036097">
    <property type="entry name" value="HisK_dim/P_sf"/>
</dbReference>
<dbReference type="SUPFAM" id="SSF47384">
    <property type="entry name" value="Homodimeric domain of signal transducing histidine kinase"/>
    <property type="match status" value="1"/>
</dbReference>
<dbReference type="InterPro" id="IPR004358">
    <property type="entry name" value="Sig_transdc_His_kin-like_C"/>
</dbReference>